<dbReference type="InterPro" id="IPR029058">
    <property type="entry name" value="AB_hydrolase_fold"/>
</dbReference>
<keyword evidence="5" id="KW-1185">Reference proteome</keyword>
<dbReference type="RefSeq" id="WP_184014628.1">
    <property type="nucleotide sequence ID" value="NZ_JACHFD010000001.1"/>
</dbReference>
<feature type="chain" id="PRO_5032778348" evidence="2">
    <location>
        <begin position="22"/>
        <end position="235"/>
    </location>
</feature>
<feature type="signal peptide" evidence="2">
    <location>
        <begin position="1"/>
        <end position="21"/>
    </location>
</feature>
<dbReference type="Pfam" id="PF02230">
    <property type="entry name" value="Abhydrolase_2"/>
    <property type="match status" value="1"/>
</dbReference>
<dbReference type="InterPro" id="IPR003140">
    <property type="entry name" value="PLipase/COase/thioEstase"/>
</dbReference>
<comment type="caution">
    <text evidence="4">The sequence shown here is derived from an EMBL/GenBank/DDBJ whole genome shotgun (WGS) entry which is preliminary data.</text>
</comment>
<evidence type="ECO:0000256" key="1">
    <source>
        <dbReference type="ARBA" id="ARBA00022729"/>
    </source>
</evidence>
<organism evidence="4 5">
    <name type="scientific">Haloferula luteola</name>
    <dbReference type="NCBI Taxonomy" id="595692"/>
    <lineage>
        <taxon>Bacteria</taxon>
        <taxon>Pseudomonadati</taxon>
        <taxon>Verrucomicrobiota</taxon>
        <taxon>Verrucomicrobiia</taxon>
        <taxon>Verrucomicrobiales</taxon>
        <taxon>Verrucomicrobiaceae</taxon>
        <taxon>Haloferula</taxon>
    </lineage>
</organism>
<evidence type="ECO:0000313" key="5">
    <source>
        <dbReference type="Proteomes" id="UP000557717"/>
    </source>
</evidence>
<dbReference type="SUPFAM" id="SSF53474">
    <property type="entry name" value="alpha/beta-Hydrolases"/>
    <property type="match status" value="1"/>
</dbReference>
<gene>
    <name evidence="4" type="ORF">HNR46_000020</name>
</gene>
<proteinExistence type="predicted"/>
<keyword evidence="1 2" id="KW-0732">Signal</keyword>
<evidence type="ECO:0000259" key="3">
    <source>
        <dbReference type="Pfam" id="PF02230"/>
    </source>
</evidence>
<protein>
    <submittedName>
        <fullName evidence="4">Putative peptidase</fullName>
    </submittedName>
</protein>
<feature type="domain" description="Phospholipase/carboxylesterase/thioesterase" evidence="3">
    <location>
        <begin position="117"/>
        <end position="222"/>
    </location>
</feature>
<dbReference type="Proteomes" id="UP000557717">
    <property type="component" value="Unassembled WGS sequence"/>
</dbReference>
<name>A0A840V7R2_9BACT</name>
<dbReference type="InterPro" id="IPR050955">
    <property type="entry name" value="Plant_Biomass_Hydrol_Est"/>
</dbReference>
<dbReference type="EMBL" id="JACHFD010000001">
    <property type="protein sequence ID" value="MBB5349799.1"/>
    <property type="molecule type" value="Genomic_DNA"/>
</dbReference>
<dbReference type="Gene3D" id="3.40.50.1820">
    <property type="entry name" value="alpha/beta hydrolase"/>
    <property type="match status" value="1"/>
</dbReference>
<evidence type="ECO:0000313" key="4">
    <source>
        <dbReference type="EMBL" id="MBB5349799.1"/>
    </source>
</evidence>
<dbReference type="PROSITE" id="PS51257">
    <property type="entry name" value="PROKAR_LIPOPROTEIN"/>
    <property type="match status" value="1"/>
</dbReference>
<accession>A0A840V7R2</accession>
<dbReference type="AlphaFoldDB" id="A0A840V7R2"/>
<evidence type="ECO:0000256" key="2">
    <source>
        <dbReference type="SAM" id="SignalP"/>
    </source>
</evidence>
<reference evidence="4 5" key="1">
    <citation type="submission" date="2020-08" db="EMBL/GenBank/DDBJ databases">
        <title>Genomic Encyclopedia of Type Strains, Phase IV (KMG-IV): sequencing the most valuable type-strain genomes for metagenomic binning, comparative biology and taxonomic classification.</title>
        <authorList>
            <person name="Goeker M."/>
        </authorList>
    </citation>
    <scope>NUCLEOTIDE SEQUENCE [LARGE SCALE GENOMIC DNA]</scope>
    <source>
        <strain evidence="4 5">YC6886</strain>
    </source>
</reference>
<dbReference type="PANTHER" id="PTHR43037:SF1">
    <property type="entry name" value="BLL1128 PROTEIN"/>
    <property type="match status" value="1"/>
</dbReference>
<sequence>MKRLSSLATAALMGSACQLHAAELQEKSFTSEATPLECQYLLSIPDGEAPEAGWPLIMFLHGAGERGTHVHDVERHGPPKLLAEGKSIPAIVVAPQCSPSTVWNPHLVKALTDKIAAEESVDSARIYLTGLSMGGFGTWDTATEFPETYAAIAPICGGAGIRFLLLPRIAKTPCWIFHGEDDPVVNVEFSRSAFEALQRLGAPVKLTVYPKTAHDSWTRTYEDPQFWEWLFAQKR</sequence>
<dbReference type="GO" id="GO:0016787">
    <property type="term" value="F:hydrolase activity"/>
    <property type="evidence" value="ECO:0007669"/>
    <property type="project" value="InterPro"/>
</dbReference>
<dbReference type="PANTHER" id="PTHR43037">
    <property type="entry name" value="UNNAMED PRODUCT-RELATED"/>
    <property type="match status" value="1"/>
</dbReference>